<dbReference type="PANTHER" id="PTHR22990">
    <property type="entry name" value="F-BOX ONLY PROTEIN"/>
    <property type="match status" value="1"/>
</dbReference>
<dbReference type="RefSeq" id="WP_317488742.1">
    <property type="nucleotide sequence ID" value="NZ_CP136051.1"/>
</dbReference>
<protein>
    <submittedName>
        <fullName evidence="6">Nitrous oxide reductase family maturation protein NosD</fullName>
    </submittedName>
</protein>
<keyword evidence="4" id="KW-0732">Signal</keyword>
<dbReference type="InterPro" id="IPR006626">
    <property type="entry name" value="PbH1"/>
</dbReference>
<dbReference type="Pfam" id="PF05048">
    <property type="entry name" value="NosD"/>
    <property type="match status" value="1"/>
</dbReference>
<feature type="chain" id="PRO_5045308686" evidence="4">
    <location>
        <begin position="22"/>
        <end position="421"/>
    </location>
</feature>
<dbReference type="NCBIfam" id="TIGR03804">
    <property type="entry name" value="para_beta_helix"/>
    <property type="match status" value="3"/>
</dbReference>
<dbReference type="SUPFAM" id="SSF51126">
    <property type="entry name" value="Pectin lyase-like"/>
    <property type="match status" value="1"/>
</dbReference>
<evidence type="ECO:0000256" key="2">
    <source>
        <dbReference type="ARBA" id="ARBA00022737"/>
    </source>
</evidence>
<dbReference type="InterPro" id="IPR051550">
    <property type="entry name" value="SCF-Subunits/Alg-Epimerases"/>
</dbReference>
<dbReference type="InterPro" id="IPR011050">
    <property type="entry name" value="Pectin_lyase_fold/virulence"/>
</dbReference>
<dbReference type="InterPro" id="IPR006633">
    <property type="entry name" value="Carb-bd_sugar_hydrolysis-dom"/>
</dbReference>
<keyword evidence="3" id="KW-0833">Ubl conjugation pathway</keyword>
<dbReference type="SMART" id="SM00722">
    <property type="entry name" value="CASH"/>
    <property type="match status" value="1"/>
</dbReference>
<dbReference type="InterPro" id="IPR026464">
    <property type="entry name" value="NosD_copper_fam"/>
</dbReference>
<comment type="pathway">
    <text evidence="1">Protein modification; protein ubiquitination.</text>
</comment>
<dbReference type="SMART" id="SM00710">
    <property type="entry name" value="PbH1"/>
    <property type="match status" value="10"/>
</dbReference>
<gene>
    <name evidence="6" type="ORF">RT717_23270</name>
</gene>
<dbReference type="NCBIfam" id="TIGR04247">
    <property type="entry name" value="NosD_copper_fam"/>
    <property type="match status" value="1"/>
</dbReference>
<dbReference type="EMBL" id="CP136051">
    <property type="protein sequence ID" value="WOK06002.1"/>
    <property type="molecule type" value="Genomic_DNA"/>
</dbReference>
<evidence type="ECO:0000256" key="4">
    <source>
        <dbReference type="SAM" id="SignalP"/>
    </source>
</evidence>
<reference evidence="6 7" key="1">
    <citation type="journal article" date="2023" name="Microbiol. Resour. Announc.">
        <title>Complete Genome Sequence of Imperialibacter roseus strain P4T.</title>
        <authorList>
            <person name="Tizabi D.R."/>
            <person name="Bachvaroff T."/>
            <person name="Hill R.T."/>
        </authorList>
    </citation>
    <scope>NUCLEOTIDE SEQUENCE [LARGE SCALE GENOMIC DNA]</scope>
    <source>
        <strain evidence="6 7">P4T</strain>
    </source>
</reference>
<evidence type="ECO:0000256" key="1">
    <source>
        <dbReference type="ARBA" id="ARBA00004906"/>
    </source>
</evidence>
<proteinExistence type="predicted"/>
<keyword evidence="2" id="KW-0677">Repeat</keyword>
<sequence>MRFPSRFIIPFLVIATFQALGAVPDTLEVGKKYASIKQALAAAASGDVIKVFPGVYFENEVIIDKPCTLLGVGYPILDAGLKNDAIIIRADSVSIIGFHIRNVATNYVRDLAAIHVEEARHFNIQDNKLENTFFGIYLQKSRDGRVAGNSIIGQAVVEASSGNAIHLWYCKNVDVSNNEARHHRDGIYLEFSDSIRIVRNVSQDNLRYGLHFMFSNYNDYLENTFQSNGAGVAVMFSSQIVMKRNRFIDNWGSASYGILLKEIKDGLISNNLFQGNTIGIYGESSDRMTISQNDFTENGYALRILGSCRDNIITENNFIDNTFDVGTNATRQYNQYTRNYWSEYTGYDLDKNGVGDVPYRPVKLFSFVVEKVPQAIVLLRSLFVDLMNFTEKVTPVFTPQNLFDDQPLMKPHPHDQYSTSS</sequence>
<feature type="signal peptide" evidence="4">
    <location>
        <begin position="1"/>
        <end position="21"/>
    </location>
</feature>
<accession>A0ABZ0ILV4</accession>
<organism evidence="6 7">
    <name type="scientific">Imperialibacter roseus</name>
    <dbReference type="NCBI Taxonomy" id="1324217"/>
    <lineage>
        <taxon>Bacteria</taxon>
        <taxon>Pseudomonadati</taxon>
        <taxon>Bacteroidota</taxon>
        <taxon>Cytophagia</taxon>
        <taxon>Cytophagales</taxon>
        <taxon>Flammeovirgaceae</taxon>
        <taxon>Imperialibacter</taxon>
    </lineage>
</organism>
<keyword evidence="7" id="KW-1185">Reference proteome</keyword>
<dbReference type="InterPro" id="IPR022441">
    <property type="entry name" value="Para_beta_helix_rpt-2"/>
</dbReference>
<evidence type="ECO:0000259" key="5">
    <source>
        <dbReference type="SMART" id="SM00722"/>
    </source>
</evidence>
<dbReference type="Proteomes" id="UP001302349">
    <property type="component" value="Chromosome"/>
</dbReference>
<evidence type="ECO:0000313" key="7">
    <source>
        <dbReference type="Proteomes" id="UP001302349"/>
    </source>
</evidence>
<feature type="domain" description="Carbohydrate-binding/sugar hydrolysis" evidence="5">
    <location>
        <begin position="51"/>
        <end position="190"/>
    </location>
</feature>
<dbReference type="Gene3D" id="2.160.20.10">
    <property type="entry name" value="Single-stranded right-handed beta-helix, Pectin lyase-like"/>
    <property type="match status" value="2"/>
</dbReference>
<dbReference type="InterPro" id="IPR012334">
    <property type="entry name" value="Pectin_lyas_fold"/>
</dbReference>
<name>A0ABZ0ILV4_9BACT</name>
<dbReference type="PANTHER" id="PTHR22990:SF15">
    <property type="entry name" value="F-BOX ONLY PROTEIN 10"/>
    <property type="match status" value="1"/>
</dbReference>
<dbReference type="InterPro" id="IPR007742">
    <property type="entry name" value="NosD_dom"/>
</dbReference>
<evidence type="ECO:0000256" key="3">
    <source>
        <dbReference type="ARBA" id="ARBA00022786"/>
    </source>
</evidence>
<evidence type="ECO:0000313" key="6">
    <source>
        <dbReference type="EMBL" id="WOK06002.1"/>
    </source>
</evidence>